<feature type="region of interest" description="Disordered" evidence="1">
    <location>
        <begin position="30"/>
        <end position="75"/>
    </location>
</feature>
<feature type="chain" id="PRO_5045218756" description="DUF3558 domain-containing protein" evidence="2">
    <location>
        <begin position="36"/>
        <end position="216"/>
    </location>
</feature>
<keyword evidence="2" id="KW-0732">Signal</keyword>
<evidence type="ECO:0000256" key="1">
    <source>
        <dbReference type="SAM" id="MobiDB-lite"/>
    </source>
</evidence>
<proteinExistence type="predicted"/>
<dbReference type="Proteomes" id="UP001589693">
    <property type="component" value="Unassembled WGS sequence"/>
</dbReference>
<name>A0ABV5ZV89_9PSEU</name>
<dbReference type="RefSeq" id="WP_377852010.1">
    <property type="nucleotide sequence ID" value="NZ_JBHLZU010000010.1"/>
</dbReference>
<comment type="caution">
    <text evidence="3">The sequence shown here is derived from an EMBL/GenBank/DDBJ whole genome shotgun (WGS) entry which is preliminary data.</text>
</comment>
<protein>
    <recommendedName>
        <fullName evidence="5">DUF3558 domain-containing protein</fullName>
    </recommendedName>
</protein>
<feature type="compositionally biased region" description="Polar residues" evidence="1">
    <location>
        <begin position="53"/>
        <end position="74"/>
    </location>
</feature>
<reference evidence="3 4" key="1">
    <citation type="submission" date="2024-09" db="EMBL/GenBank/DDBJ databases">
        <authorList>
            <person name="Sun Q."/>
            <person name="Mori K."/>
        </authorList>
    </citation>
    <scope>NUCLEOTIDE SEQUENCE [LARGE SCALE GENOMIC DNA]</scope>
    <source>
        <strain evidence="3 4">TBRC 7907</strain>
    </source>
</reference>
<organism evidence="3 4">
    <name type="scientific">Allokutzneria oryzae</name>
    <dbReference type="NCBI Taxonomy" id="1378989"/>
    <lineage>
        <taxon>Bacteria</taxon>
        <taxon>Bacillati</taxon>
        <taxon>Actinomycetota</taxon>
        <taxon>Actinomycetes</taxon>
        <taxon>Pseudonocardiales</taxon>
        <taxon>Pseudonocardiaceae</taxon>
        <taxon>Allokutzneria</taxon>
    </lineage>
</organism>
<accession>A0ABV5ZV89</accession>
<gene>
    <name evidence="3" type="ORF">ACFFQA_12775</name>
</gene>
<evidence type="ECO:0000313" key="4">
    <source>
        <dbReference type="Proteomes" id="UP001589693"/>
    </source>
</evidence>
<keyword evidence="4" id="KW-1185">Reference proteome</keyword>
<evidence type="ECO:0000313" key="3">
    <source>
        <dbReference type="EMBL" id="MFB9904808.1"/>
    </source>
</evidence>
<dbReference type="EMBL" id="JBHLZU010000010">
    <property type="protein sequence ID" value="MFB9904808.1"/>
    <property type="molecule type" value="Genomic_DNA"/>
</dbReference>
<feature type="signal peptide" evidence="2">
    <location>
        <begin position="1"/>
        <end position="35"/>
    </location>
</feature>
<evidence type="ECO:0000256" key="2">
    <source>
        <dbReference type="SAM" id="SignalP"/>
    </source>
</evidence>
<evidence type="ECO:0008006" key="5">
    <source>
        <dbReference type="Google" id="ProtNLM"/>
    </source>
</evidence>
<dbReference type="PROSITE" id="PS51257">
    <property type="entry name" value="PROKAR_LIPOPROTEIN"/>
    <property type="match status" value="1"/>
</dbReference>
<sequence>MRADQLLSRRHRATAALAMVALLLAGCARTTESQAPPPPPGTESGTVPPLTFTKPTTSTSESDVAPPTTTSGTPLVTGVVEDECLLTTAEFSALVGQPVSPGTNTQLDMGPEGQKRSCFYPTESSGLPKNWINIYGTTGQQPSELVQRANKNSPGSTLLPDIGLGAVTVPAPQGSAGGDMYIATSRYLLEIHVGDGTPDEPRWVAAGRAAFAKAPA</sequence>